<protein>
    <recommendedName>
        <fullName evidence="3">CpcA</fullName>
    </recommendedName>
</protein>
<accession>A0ABS8I8P3</accession>
<organism evidence="1 2">
    <name type="scientific">Nostoc favosum CHAB5714</name>
    <dbReference type="NCBI Taxonomy" id="2780399"/>
    <lineage>
        <taxon>Bacteria</taxon>
        <taxon>Bacillati</taxon>
        <taxon>Cyanobacteriota</taxon>
        <taxon>Cyanophyceae</taxon>
        <taxon>Nostocales</taxon>
        <taxon>Nostocaceae</taxon>
        <taxon>Nostoc</taxon>
        <taxon>Nostoc favosum</taxon>
    </lineage>
</organism>
<keyword evidence="2" id="KW-1185">Reference proteome</keyword>
<dbReference type="RefSeq" id="WP_229485617.1">
    <property type="nucleotide sequence ID" value="NZ_JAIVFQ010000019.1"/>
</dbReference>
<dbReference type="Proteomes" id="UP001199525">
    <property type="component" value="Unassembled WGS sequence"/>
</dbReference>
<proteinExistence type="predicted"/>
<reference evidence="1 2" key="1">
    <citation type="journal article" date="2021" name="Microorganisms">
        <title>Genome Evolution of Filamentous Cyanobacterium Nostoc Species: From Facultative Symbiosis to Free Living.</title>
        <authorList>
            <person name="Huo D."/>
            <person name="Li H."/>
            <person name="Cai F."/>
            <person name="Guo X."/>
            <person name="Qiao Z."/>
            <person name="Wang W."/>
            <person name="Yu G."/>
            <person name="Li R."/>
        </authorList>
    </citation>
    <scope>NUCLEOTIDE SEQUENCE [LARGE SCALE GENOMIC DNA]</scope>
    <source>
        <strain evidence="1 2">CHAB 5714</strain>
    </source>
</reference>
<evidence type="ECO:0000313" key="1">
    <source>
        <dbReference type="EMBL" id="MCC5600549.1"/>
    </source>
</evidence>
<dbReference type="EMBL" id="JAIVFQ010000019">
    <property type="protein sequence ID" value="MCC5600549.1"/>
    <property type="molecule type" value="Genomic_DNA"/>
</dbReference>
<sequence length="46" mass="4980">MPTATRSGVRPTSAIAKSLSFETASPRMRATIGRGVHRHNRTLSKS</sequence>
<evidence type="ECO:0008006" key="3">
    <source>
        <dbReference type="Google" id="ProtNLM"/>
    </source>
</evidence>
<comment type="caution">
    <text evidence="1">The sequence shown here is derived from an EMBL/GenBank/DDBJ whole genome shotgun (WGS) entry which is preliminary data.</text>
</comment>
<name>A0ABS8I8P3_9NOSO</name>
<gene>
    <name evidence="1" type="ORF">LC586_15285</name>
</gene>
<evidence type="ECO:0000313" key="2">
    <source>
        <dbReference type="Proteomes" id="UP001199525"/>
    </source>
</evidence>